<dbReference type="AlphaFoldDB" id="A0A5C6UVK5"/>
<dbReference type="InterPro" id="IPR054207">
    <property type="entry name" value="DUF6913"/>
</dbReference>
<proteinExistence type="predicted"/>
<organism evidence="1 2">
    <name type="scientific">Luteibaculum oceani</name>
    <dbReference type="NCBI Taxonomy" id="1294296"/>
    <lineage>
        <taxon>Bacteria</taxon>
        <taxon>Pseudomonadati</taxon>
        <taxon>Bacteroidota</taxon>
        <taxon>Flavobacteriia</taxon>
        <taxon>Flavobacteriales</taxon>
        <taxon>Luteibaculaceae</taxon>
        <taxon>Luteibaculum</taxon>
    </lineage>
</organism>
<protein>
    <submittedName>
        <fullName evidence="1">Uncharacterized protein</fullName>
    </submittedName>
</protein>
<keyword evidence="2" id="KW-1185">Reference proteome</keyword>
<gene>
    <name evidence="1" type="ORF">FRX97_10415</name>
</gene>
<evidence type="ECO:0000313" key="2">
    <source>
        <dbReference type="Proteomes" id="UP000321168"/>
    </source>
</evidence>
<comment type="caution">
    <text evidence="1">The sequence shown here is derived from an EMBL/GenBank/DDBJ whole genome shotgun (WGS) entry which is preliminary data.</text>
</comment>
<dbReference type="Pfam" id="PF21857">
    <property type="entry name" value="DUF6913"/>
    <property type="match status" value="1"/>
</dbReference>
<accession>A0A5C6UVK5</accession>
<reference evidence="1 2" key="1">
    <citation type="submission" date="2019-08" db="EMBL/GenBank/DDBJ databases">
        <title>Genome of Luteibaculum oceani JCM 18817.</title>
        <authorList>
            <person name="Bowman J.P."/>
        </authorList>
    </citation>
    <scope>NUCLEOTIDE SEQUENCE [LARGE SCALE GENOMIC DNA]</scope>
    <source>
        <strain evidence="1 2">JCM 18817</strain>
    </source>
</reference>
<dbReference type="Proteomes" id="UP000321168">
    <property type="component" value="Unassembled WGS sequence"/>
</dbReference>
<dbReference type="EMBL" id="VORB01000010">
    <property type="protein sequence ID" value="TXC76156.1"/>
    <property type="molecule type" value="Genomic_DNA"/>
</dbReference>
<name>A0A5C6UVK5_9FLAO</name>
<evidence type="ECO:0000313" key="1">
    <source>
        <dbReference type="EMBL" id="TXC76156.1"/>
    </source>
</evidence>
<sequence length="167" mass="19693">MAKTLQNENREVEAININQARKLGLLFDATHAEQLEQARQLKNEFKSKYPNLEFIALGWYQKEIPKTVEKEAGFSFFNKSDYSFFYKPKESSKSIKNFLTNKYDIVLDLTMDFNFPIKRIIVETDAKLRVGVFSKYNEPFFDLFINTRKNVKEFAQQAIYYLGVLNK</sequence>